<proteinExistence type="predicted"/>
<evidence type="ECO:0000313" key="2">
    <source>
        <dbReference type="Proteomes" id="UP001359485"/>
    </source>
</evidence>
<dbReference type="Proteomes" id="UP001359485">
    <property type="component" value="Unassembled WGS sequence"/>
</dbReference>
<reference evidence="1 2" key="1">
    <citation type="submission" date="2023-09" db="EMBL/GenBank/DDBJ databases">
        <title>Genomes of two closely related lineages of the louse Polyplax serrata with different host specificities.</title>
        <authorList>
            <person name="Martinu J."/>
            <person name="Tarabai H."/>
            <person name="Stefka J."/>
            <person name="Hypsa V."/>
        </authorList>
    </citation>
    <scope>NUCLEOTIDE SEQUENCE [LARGE SCALE GENOMIC DNA]</scope>
    <source>
        <strain evidence="1">98ZLc_SE</strain>
    </source>
</reference>
<comment type="caution">
    <text evidence="1">The sequence shown here is derived from an EMBL/GenBank/DDBJ whole genome shotgun (WGS) entry which is preliminary data.</text>
</comment>
<organism evidence="1 2">
    <name type="scientific">Polyplax serrata</name>
    <name type="common">Common mouse louse</name>
    <dbReference type="NCBI Taxonomy" id="468196"/>
    <lineage>
        <taxon>Eukaryota</taxon>
        <taxon>Metazoa</taxon>
        <taxon>Ecdysozoa</taxon>
        <taxon>Arthropoda</taxon>
        <taxon>Hexapoda</taxon>
        <taxon>Insecta</taxon>
        <taxon>Pterygota</taxon>
        <taxon>Neoptera</taxon>
        <taxon>Paraneoptera</taxon>
        <taxon>Psocodea</taxon>
        <taxon>Troctomorpha</taxon>
        <taxon>Phthiraptera</taxon>
        <taxon>Anoplura</taxon>
        <taxon>Polyplacidae</taxon>
        <taxon>Polyplax</taxon>
    </lineage>
</organism>
<keyword evidence="2" id="KW-1185">Reference proteome</keyword>
<accession>A0ABR1AVI3</accession>
<name>A0ABR1AVI3_POLSC</name>
<sequence length="160" mass="18762">MFSVVLPYSFLEDLKPLKVLYKNEFASVIFISGIEEQKQKKVSFPHDKFEVFRVVWESKQKEKSKKVLANLSKFKTERKRKRFSGICGVWLGMVSTGPWNIRARKTKIRERMEPEARTRDLDGFVPVAESRKYQVVLMKKKADLDGGVIRNKLAQKKNFF</sequence>
<protein>
    <submittedName>
        <fullName evidence="1">Uncharacterized protein</fullName>
    </submittedName>
</protein>
<dbReference type="EMBL" id="JAWJWF010000045">
    <property type="protein sequence ID" value="KAK6627974.1"/>
    <property type="molecule type" value="Genomic_DNA"/>
</dbReference>
<gene>
    <name evidence="1" type="ORF">RUM44_010456</name>
</gene>
<evidence type="ECO:0000313" key="1">
    <source>
        <dbReference type="EMBL" id="KAK6627974.1"/>
    </source>
</evidence>